<dbReference type="GO" id="GO:0005886">
    <property type="term" value="C:plasma membrane"/>
    <property type="evidence" value="ECO:0007669"/>
    <property type="project" value="UniProtKB-SubCell"/>
</dbReference>
<feature type="region of interest" description="Disordered" evidence="11">
    <location>
        <begin position="738"/>
        <end position="763"/>
    </location>
</feature>
<evidence type="ECO:0000256" key="12">
    <source>
        <dbReference type="SAM" id="Phobius"/>
    </source>
</evidence>
<dbReference type="EMBL" id="CAJNOR010003024">
    <property type="protein sequence ID" value="CAF1368976.1"/>
    <property type="molecule type" value="Genomic_DNA"/>
</dbReference>
<comment type="subcellular location">
    <subcellularLocation>
        <location evidence="1">Cell membrane</location>
        <topology evidence="1">Multi-pass membrane protein</topology>
    </subcellularLocation>
</comment>
<evidence type="ECO:0000256" key="7">
    <source>
        <dbReference type="ARBA" id="ARBA00022837"/>
    </source>
</evidence>
<evidence type="ECO:0000313" key="14">
    <source>
        <dbReference type="Proteomes" id="UP000663828"/>
    </source>
</evidence>
<dbReference type="AlphaFoldDB" id="A0A815IP89"/>
<evidence type="ECO:0000256" key="5">
    <source>
        <dbReference type="ARBA" id="ARBA00022673"/>
    </source>
</evidence>
<protein>
    <recommendedName>
        <fullName evidence="15">Ion transport domain-containing protein</fullName>
    </recommendedName>
</protein>
<dbReference type="Pfam" id="PF00023">
    <property type="entry name" value="Ank"/>
    <property type="match status" value="1"/>
</dbReference>
<dbReference type="PANTHER" id="PTHR10582:SF2">
    <property type="entry name" value="INACTIVE"/>
    <property type="match status" value="1"/>
</dbReference>
<keyword evidence="12" id="KW-0812">Transmembrane</keyword>
<keyword evidence="5" id="KW-0107">Calcium channel</keyword>
<keyword evidence="6" id="KW-0677">Repeat</keyword>
<feature type="transmembrane region" description="Helical" evidence="12">
    <location>
        <begin position="454"/>
        <end position="476"/>
    </location>
</feature>
<proteinExistence type="predicted"/>
<feature type="repeat" description="ANK" evidence="10">
    <location>
        <begin position="93"/>
        <end position="125"/>
    </location>
</feature>
<dbReference type="PROSITE" id="PS50088">
    <property type="entry name" value="ANK_REPEAT"/>
    <property type="match status" value="2"/>
</dbReference>
<feature type="repeat" description="ANK" evidence="10">
    <location>
        <begin position="171"/>
        <end position="203"/>
    </location>
</feature>
<dbReference type="Proteomes" id="UP000663828">
    <property type="component" value="Unassembled WGS sequence"/>
</dbReference>
<sequence length="871" mass="98551">MKAIKVPNTALLDVLGRPVAINSYDLHRIPAAPRPPRLAQSDKNLTNNLFDATGNGLVPTPAPPPVNPEDLTVIVQTDRYTNVLKSASRFFLLGETPLHIAIVYNDIDSVKLLIKHGVDVNKRVVGDFNSPEPNRSVNETKNWRQKRFHRADSPPKQFDPQSATPESHAYYGEYPLAFAAAFGHIEIYDYLIEHGADPNMQDTYGNTVLHMLVIRDEMTMFKHAIRHSTKKARTDVRNNSDLTPLTLAAKLGRKQLFLECIELSHVEIWRYSNIKCCTYPLRGIDTITDGGEIDWNSSLLSIVSGKTENHLDMLDNMVIERLLNDKWSSFAQASFIRQLVLLCLHSIALTTAVCLRNPKDDQTLPKKIICHIAEACVLCGCILSIFALLAKEIYLQGLNYYLQNLKSYPEKLLYQCACILIILAVPCRILYLVTDNVIFGYIEDGLVSIAVPGTFLFFLFFGRIYALTGAFIVMIFEMISGDIATFGVIYVIVITAFGQVFYLLFRDTTEGGNCVQVSPDNLCEVDKLCSFQNFEAWMTMVHFTMGEFDFSLFDVTPYAYLVKSLFIVFMILTPILLLNMLIASMGNTYQRVIAISEKERIRQWAQLVLTIERSFSAKQRFDYQGLYAIGADDKRDLMVIKRATKSKAVQRKGAISNWKRVGKLVLYLLKEQKTTADHVRLRRVSHQSVVLKPKAQFDHMLETLAWERDIDLSAPKALTSSNPNINLSSTQITADLNTSISRPASPPPPQFVTGEFPPPSSIPQRLTGDRKIQLRSELAELRSRPSFINYEDLEVFHHMRPLTRASNVWHPPPIRRASMMPVDADGYKDLLLDVDYNYQQQNNRRKKSNEVISCGTSNISIKSKLSETTIC</sequence>
<evidence type="ECO:0000313" key="13">
    <source>
        <dbReference type="EMBL" id="CAF1368976.1"/>
    </source>
</evidence>
<keyword evidence="4" id="KW-0109">Calcium transport</keyword>
<evidence type="ECO:0000256" key="8">
    <source>
        <dbReference type="ARBA" id="ARBA00023065"/>
    </source>
</evidence>
<keyword evidence="14" id="KW-1185">Reference proteome</keyword>
<accession>A0A815IP89</accession>
<keyword evidence="8" id="KW-0406">Ion transport</keyword>
<dbReference type="GO" id="GO:0005262">
    <property type="term" value="F:calcium channel activity"/>
    <property type="evidence" value="ECO:0007669"/>
    <property type="project" value="UniProtKB-KW"/>
</dbReference>
<feature type="transmembrane region" description="Helical" evidence="12">
    <location>
        <begin position="483"/>
        <end position="505"/>
    </location>
</feature>
<dbReference type="Gene3D" id="1.25.40.20">
    <property type="entry name" value="Ankyrin repeat-containing domain"/>
    <property type="match status" value="1"/>
</dbReference>
<keyword evidence="12" id="KW-0472">Membrane</keyword>
<organism evidence="13 14">
    <name type="scientific">Adineta ricciae</name>
    <name type="common">Rotifer</name>
    <dbReference type="NCBI Taxonomy" id="249248"/>
    <lineage>
        <taxon>Eukaryota</taxon>
        <taxon>Metazoa</taxon>
        <taxon>Spiralia</taxon>
        <taxon>Gnathifera</taxon>
        <taxon>Rotifera</taxon>
        <taxon>Eurotatoria</taxon>
        <taxon>Bdelloidea</taxon>
        <taxon>Adinetida</taxon>
        <taxon>Adinetidae</taxon>
        <taxon>Adineta</taxon>
    </lineage>
</organism>
<reference evidence="13" key="1">
    <citation type="submission" date="2021-02" db="EMBL/GenBank/DDBJ databases">
        <authorList>
            <person name="Nowell W R."/>
        </authorList>
    </citation>
    <scope>NUCLEOTIDE SEQUENCE</scope>
</reference>
<feature type="region of interest" description="Disordered" evidence="11">
    <location>
        <begin position="129"/>
        <end position="165"/>
    </location>
</feature>
<dbReference type="SUPFAM" id="SSF48403">
    <property type="entry name" value="Ankyrin repeat"/>
    <property type="match status" value="1"/>
</dbReference>
<evidence type="ECO:0000256" key="4">
    <source>
        <dbReference type="ARBA" id="ARBA00022568"/>
    </source>
</evidence>
<evidence type="ECO:0000256" key="6">
    <source>
        <dbReference type="ARBA" id="ARBA00022737"/>
    </source>
</evidence>
<gene>
    <name evidence="13" type="ORF">XAT740_LOCUS32431</name>
</gene>
<dbReference type="InterPro" id="IPR024862">
    <property type="entry name" value="TRPV"/>
</dbReference>
<evidence type="ECO:0000256" key="11">
    <source>
        <dbReference type="SAM" id="MobiDB-lite"/>
    </source>
</evidence>
<keyword evidence="7" id="KW-0106">Calcium</keyword>
<dbReference type="PANTHER" id="PTHR10582">
    <property type="entry name" value="TRANSIENT RECEPTOR POTENTIAL ION CHANNEL PROTEIN"/>
    <property type="match status" value="1"/>
</dbReference>
<evidence type="ECO:0000256" key="3">
    <source>
        <dbReference type="ARBA" id="ARBA00022475"/>
    </source>
</evidence>
<dbReference type="GO" id="GO:0098703">
    <property type="term" value="P:calcium ion import across plasma membrane"/>
    <property type="evidence" value="ECO:0007669"/>
    <property type="project" value="TreeGrafter"/>
</dbReference>
<dbReference type="Pfam" id="PF12796">
    <property type="entry name" value="Ank_2"/>
    <property type="match status" value="1"/>
</dbReference>
<dbReference type="PROSITE" id="PS50297">
    <property type="entry name" value="ANK_REP_REGION"/>
    <property type="match status" value="2"/>
</dbReference>
<keyword evidence="10" id="KW-0040">ANK repeat</keyword>
<keyword evidence="9" id="KW-0407">Ion channel</keyword>
<evidence type="ECO:0008006" key="15">
    <source>
        <dbReference type="Google" id="ProtNLM"/>
    </source>
</evidence>
<comment type="caution">
    <text evidence="13">The sequence shown here is derived from an EMBL/GenBank/DDBJ whole genome shotgun (WGS) entry which is preliminary data.</text>
</comment>
<keyword evidence="2" id="KW-0813">Transport</keyword>
<feature type="compositionally biased region" description="Polar residues" evidence="11">
    <location>
        <begin position="131"/>
        <end position="140"/>
    </location>
</feature>
<feature type="transmembrane region" description="Helical" evidence="12">
    <location>
        <begin position="558"/>
        <end position="582"/>
    </location>
</feature>
<dbReference type="InterPro" id="IPR002110">
    <property type="entry name" value="Ankyrin_rpt"/>
</dbReference>
<feature type="compositionally biased region" description="Pro residues" evidence="11">
    <location>
        <begin position="744"/>
        <end position="761"/>
    </location>
</feature>
<evidence type="ECO:0000256" key="1">
    <source>
        <dbReference type="ARBA" id="ARBA00004651"/>
    </source>
</evidence>
<evidence type="ECO:0000256" key="9">
    <source>
        <dbReference type="ARBA" id="ARBA00023303"/>
    </source>
</evidence>
<evidence type="ECO:0000256" key="10">
    <source>
        <dbReference type="PROSITE-ProRule" id="PRU00023"/>
    </source>
</evidence>
<name>A0A815IP89_ADIRI</name>
<dbReference type="SMART" id="SM00248">
    <property type="entry name" value="ANK"/>
    <property type="match status" value="3"/>
</dbReference>
<evidence type="ECO:0000256" key="2">
    <source>
        <dbReference type="ARBA" id="ARBA00022448"/>
    </source>
</evidence>
<keyword evidence="3" id="KW-1003">Cell membrane</keyword>
<feature type="transmembrane region" description="Helical" evidence="12">
    <location>
        <begin position="372"/>
        <end position="391"/>
    </location>
</feature>
<keyword evidence="12" id="KW-1133">Transmembrane helix</keyword>
<feature type="transmembrane region" description="Helical" evidence="12">
    <location>
        <begin position="412"/>
        <end position="434"/>
    </location>
</feature>
<dbReference type="InterPro" id="IPR036770">
    <property type="entry name" value="Ankyrin_rpt-contain_sf"/>
</dbReference>